<keyword evidence="5" id="KW-1185">Reference proteome</keyword>
<organism evidence="4 5">
    <name type="scientific">Dokdonella immobilis</name>
    <dbReference type="NCBI Taxonomy" id="578942"/>
    <lineage>
        <taxon>Bacteria</taxon>
        <taxon>Pseudomonadati</taxon>
        <taxon>Pseudomonadota</taxon>
        <taxon>Gammaproteobacteria</taxon>
        <taxon>Lysobacterales</taxon>
        <taxon>Rhodanobacteraceae</taxon>
        <taxon>Dokdonella</taxon>
    </lineage>
</organism>
<reference evidence="4 5" key="1">
    <citation type="submission" date="2016-10" db="EMBL/GenBank/DDBJ databases">
        <authorList>
            <person name="de Groot N.N."/>
        </authorList>
    </citation>
    <scope>NUCLEOTIDE SEQUENCE [LARGE SCALE GENOMIC DNA]</scope>
    <source>
        <strain evidence="4 5">CGMCC 1.7659</strain>
    </source>
</reference>
<name>A0A1I4YZZ0_9GAMM</name>
<dbReference type="GO" id="GO:0008270">
    <property type="term" value="F:zinc ion binding"/>
    <property type="evidence" value="ECO:0007669"/>
    <property type="project" value="UniProtKB-KW"/>
</dbReference>
<accession>A0A1I4YZZ0</accession>
<dbReference type="AlphaFoldDB" id="A0A1I4YZZ0"/>
<keyword evidence="2" id="KW-0472">Membrane</keyword>
<keyword evidence="2" id="KW-1133">Transmembrane helix</keyword>
<dbReference type="RefSeq" id="WP_092408944.1">
    <property type="nucleotide sequence ID" value="NZ_FOVF01000021.1"/>
</dbReference>
<sequence length="247" mass="26500">MTTHDPIHRQAWELIPWLVNDTLEKDTRERIEAHLCTCADCREELAFQRRIQAGMEEDLSSGGVAAPVALVRLFERIDAEDEAAAHDASHDPLDLDDRRPATRPGTRVGHARTNRWLVAAVIVEALALGGLGTLLASQHDAGNTTGSYVTLSQALQPAPDAAIRLVPSPTLRVGELQALLGEAGLRIVGSNAGGTILALGFDRTAGLSEDRQGNAQRQRIEATVRQLRANQAILLVEPIGVSSATPP</sequence>
<dbReference type="Pfam" id="PF13490">
    <property type="entry name" value="zf-HC2"/>
    <property type="match status" value="1"/>
</dbReference>
<evidence type="ECO:0000256" key="1">
    <source>
        <dbReference type="SAM" id="MobiDB-lite"/>
    </source>
</evidence>
<evidence type="ECO:0000259" key="3">
    <source>
        <dbReference type="Pfam" id="PF13490"/>
    </source>
</evidence>
<proteinExistence type="predicted"/>
<dbReference type="STRING" id="578942.SAMN05216289_12149"/>
<feature type="compositionally biased region" description="Basic and acidic residues" evidence="1">
    <location>
        <begin position="83"/>
        <end position="100"/>
    </location>
</feature>
<protein>
    <submittedName>
        <fullName evidence="4">Putative zinc-finger</fullName>
    </submittedName>
</protein>
<keyword evidence="4" id="KW-0863">Zinc-finger</keyword>
<keyword evidence="2" id="KW-0812">Transmembrane</keyword>
<evidence type="ECO:0000256" key="2">
    <source>
        <dbReference type="SAM" id="Phobius"/>
    </source>
</evidence>
<keyword evidence="4" id="KW-0862">Zinc</keyword>
<dbReference type="EMBL" id="FOVF01000021">
    <property type="protein sequence ID" value="SFN43574.1"/>
    <property type="molecule type" value="Genomic_DNA"/>
</dbReference>
<dbReference type="Proteomes" id="UP000198575">
    <property type="component" value="Unassembled WGS sequence"/>
</dbReference>
<gene>
    <name evidence="4" type="ORF">SAMN05216289_12149</name>
</gene>
<evidence type="ECO:0000313" key="4">
    <source>
        <dbReference type="EMBL" id="SFN43574.1"/>
    </source>
</evidence>
<evidence type="ECO:0000313" key="5">
    <source>
        <dbReference type="Proteomes" id="UP000198575"/>
    </source>
</evidence>
<dbReference type="OrthoDB" id="5958009at2"/>
<dbReference type="Gene3D" id="1.10.10.1320">
    <property type="entry name" value="Anti-sigma factor, zinc-finger domain"/>
    <property type="match status" value="1"/>
</dbReference>
<feature type="transmembrane region" description="Helical" evidence="2">
    <location>
        <begin position="116"/>
        <end position="136"/>
    </location>
</feature>
<dbReference type="InterPro" id="IPR041916">
    <property type="entry name" value="Anti_sigma_zinc_sf"/>
</dbReference>
<feature type="region of interest" description="Disordered" evidence="1">
    <location>
        <begin position="83"/>
        <end position="108"/>
    </location>
</feature>
<dbReference type="InterPro" id="IPR027383">
    <property type="entry name" value="Znf_put"/>
</dbReference>
<keyword evidence="4" id="KW-0479">Metal-binding</keyword>
<feature type="domain" description="Putative zinc-finger" evidence="3">
    <location>
        <begin position="9"/>
        <end position="42"/>
    </location>
</feature>